<dbReference type="RefSeq" id="XP_017986711.1">
    <property type="nucleotide sequence ID" value="XM_018131401.1"/>
</dbReference>
<gene>
    <name evidence="3" type="primary">NCS2</name>
    <name evidence="3" type="synonym">CTU2</name>
    <name evidence="4" type="ORF">AW171_hschr31565</name>
</gene>
<evidence type="ECO:0000313" key="5">
    <source>
        <dbReference type="Proteomes" id="UP000243052"/>
    </source>
</evidence>
<keyword evidence="2 3" id="KW-0819">tRNA processing</keyword>
<dbReference type="PANTHER" id="PTHR20882">
    <property type="entry name" value="CYTOPLASMIC TRNA 2-THIOLATION PROTEIN 2"/>
    <property type="match status" value="1"/>
</dbReference>
<dbReference type="Gene3D" id="3.40.50.620">
    <property type="entry name" value="HUPs"/>
    <property type="match status" value="1"/>
</dbReference>
<dbReference type="UniPathway" id="UPA00988"/>
<comment type="similarity">
    <text evidence="3">Belongs to the CTU2/NCS2 family.</text>
</comment>
<dbReference type="GO" id="GO:0016783">
    <property type="term" value="F:sulfurtransferase activity"/>
    <property type="evidence" value="ECO:0007669"/>
    <property type="project" value="TreeGrafter"/>
</dbReference>
<evidence type="ECO:0000256" key="1">
    <source>
        <dbReference type="ARBA" id="ARBA00022490"/>
    </source>
</evidence>
<dbReference type="GO" id="GO:0016779">
    <property type="term" value="F:nucleotidyltransferase activity"/>
    <property type="evidence" value="ECO:0007669"/>
    <property type="project" value="UniProtKB-UniRule"/>
</dbReference>
<evidence type="ECO:0000313" key="4">
    <source>
        <dbReference type="EMBL" id="AMD19715.1"/>
    </source>
</evidence>
<dbReference type="Proteomes" id="UP000243052">
    <property type="component" value="Chromosome iii"/>
</dbReference>
<dbReference type="GO" id="GO:0032447">
    <property type="term" value="P:protein urmylation"/>
    <property type="evidence" value="ECO:0007669"/>
    <property type="project" value="UniProtKB-UniRule"/>
</dbReference>
<organism evidence="4 5">
    <name type="scientific">Eremothecium sinecaudum</name>
    <dbReference type="NCBI Taxonomy" id="45286"/>
    <lineage>
        <taxon>Eukaryota</taxon>
        <taxon>Fungi</taxon>
        <taxon>Dikarya</taxon>
        <taxon>Ascomycota</taxon>
        <taxon>Saccharomycotina</taxon>
        <taxon>Saccharomycetes</taxon>
        <taxon>Saccharomycetales</taxon>
        <taxon>Saccharomycetaceae</taxon>
        <taxon>Eremothecium</taxon>
    </lineage>
</organism>
<dbReference type="HAMAP" id="MF_03054">
    <property type="entry name" value="CTU2"/>
    <property type="match status" value="1"/>
</dbReference>
<dbReference type="Pfam" id="PF10288">
    <property type="entry name" value="CTU2"/>
    <property type="match status" value="1"/>
</dbReference>
<comment type="function">
    <text evidence="3">Plays a central role in 2-thiolation of mcm(5)S(2)U at tRNA wobble positions of tRNA(Lys), tRNA(Glu) and tRNA(Gln). May act by forming a heterodimer with NCS6 that ligates sulfur from thiocarboxylated URM1 onto the uridine of tRNAs at wobble position. Prior mcm(5) tRNA modification by the elongator complex is required for 2-thiolation. May also be involved in protein urmylation.</text>
</comment>
<name>A0A109UY92_9SACH</name>
<dbReference type="STRING" id="45286.A0A109UY92"/>
<dbReference type="SUPFAM" id="SSF52402">
    <property type="entry name" value="Adenine nucleotide alpha hydrolases-like"/>
    <property type="match status" value="1"/>
</dbReference>
<dbReference type="GeneID" id="28722929"/>
<dbReference type="AlphaFoldDB" id="A0A109UY92"/>
<dbReference type="InterPro" id="IPR014729">
    <property type="entry name" value="Rossmann-like_a/b/a_fold"/>
</dbReference>
<dbReference type="GO" id="GO:0000049">
    <property type="term" value="F:tRNA binding"/>
    <property type="evidence" value="ECO:0007669"/>
    <property type="project" value="InterPro"/>
</dbReference>
<dbReference type="EMBL" id="CP014243">
    <property type="protein sequence ID" value="AMD19715.1"/>
    <property type="molecule type" value="Genomic_DNA"/>
</dbReference>
<proteinExistence type="inferred from homology"/>
<dbReference type="OrthoDB" id="25129at2759"/>
<reference evidence="4 5" key="1">
    <citation type="submission" date="2016-01" db="EMBL/GenBank/DDBJ databases">
        <title>Genome sequence of the yeast Holleya sinecauda.</title>
        <authorList>
            <person name="Dietrich F.S."/>
        </authorList>
    </citation>
    <scope>NUCLEOTIDE SEQUENCE [LARGE SCALE GENOMIC DNA]</scope>
    <source>
        <strain evidence="4 5">ATCC 58844</strain>
    </source>
</reference>
<dbReference type="GO" id="GO:0005829">
    <property type="term" value="C:cytosol"/>
    <property type="evidence" value="ECO:0007669"/>
    <property type="project" value="TreeGrafter"/>
</dbReference>
<protein>
    <recommendedName>
        <fullName evidence="3">Cytoplasmic tRNA 2-thiolation protein 2</fullName>
    </recommendedName>
</protein>
<dbReference type="GO" id="GO:0002143">
    <property type="term" value="P:tRNA wobble position uridine thiolation"/>
    <property type="evidence" value="ECO:0007669"/>
    <property type="project" value="TreeGrafter"/>
</dbReference>
<dbReference type="InterPro" id="IPR019407">
    <property type="entry name" value="CTU2"/>
</dbReference>
<comment type="subcellular location">
    <subcellularLocation>
        <location evidence="3">Cytoplasm</location>
    </subcellularLocation>
</comment>
<accession>A0A109UY92</accession>
<comment type="pathway">
    <text evidence="3">tRNA modification; 5-methoxycarbonylmethyl-2-thiouridine-tRNA biosynthesis.</text>
</comment>
<keyword evidence="1 3" id="KW-0963">Cytoplasm</keyword>
<evidence type="ECO:0000256" key="2">
    <source>
        <dbReference type="ARBA" id="ARBA00022694"/>
    </source>
</evidence>
<evidence type="ECO:0000256" key="3">
    <source>
        <dbReference type="HAMAP-Rule" id="MF_03054"/>
    </source>
</evidence>
<dbReference type="PANTHER" id="PTHR20882:SF14">
    <property type="entry name" value="CYTOPLASMIC TRNA 2-THIOLATION PROTEIN 2"/>
    <property type="match status" value="1"/>
</dbReference>
<keyword evidence="5" id="KW-1185">Reference proteome</keyword>
<sequence>MRWASLKICKSVTKSYQTHKRSLVSAMVEAEVCQRCSLNACTVVSRKTRFCDDCFTKFVFLKQRKQMMSDDFYQNVFKVLYADKIRSAEEADLENQKSKILVPLSLGSSSLVALDILNDTLSEQKQSHGKKAGFKVDVLICYLGEEFEVITKLVTKLRSERFSTNLDCMQFHFVNLDQYFSEADELHSILLHHVHYTAKYIESHDKYCLSDILQQLSNNSSRADLINIVRTYLIKKYASQNAIKAILWGHSMTKLADEVISLIVKGRGSEIADLFDNSSLDIQYGSSFKNLHPLKDVLLSEIDAYAHILKLEKYIYNYTVRDTLLVNKFVSCDSTSNPVKMPKNSTINELARQYFDDIEEDYSNVISTVVRTGSKLGNPPCQLEEKQRCSVCNNDLYLDASRWLESITINEGHPTESSEEKEYYRLWKEQQQAACAEKQSLEESIWEEGKNTSICYGCIVILNSLDNRTLHWPSSNHDVTAEVLEEFVIADDDEE</sequence>